<comment type="similarity">
    <text evidence="2">Belongs to the diacylglycerol/lipid kinase family.</text>
</comment>
<dbReference type="InterPro" id="IPR001206">
    <property type="entry name" value="Diacylglycerol_kinase_cat_dom"/>
</dbReference>
<evidence type="ECO:0000256" key="5">
    <source>
        <dbReference type="ARBA" id="ARBA00022842"/>
    </source>
</evidence>
<dbReference type="GO" id="GO:0005886">
    <property type="term" value="C:plasma membrane"/>
    <property type="evidence" value="ECO:0007669"/>
    <property type="project" value="TreeGrafter"/>
</dbReference>
<dbReference type="InterPro" id="IPR016064">
    <property type="entry name" value="NAD/diacylglycerol_kinase_sf"/>
</dbReference>
<dbReference type="InterPro" id="IPR050187">
    <property type="entry name" value="Lipid_Phosphate_FormReg"/>
</dbReference>
<evidence type="ECO:0000256" key="9">
    <source>
        <dbReference type="SAM" id="MobiDB-lite"/>
    </source>
</evidence>
<proteinExistence type="inferred from homology"/>
<keyword evidence="11" id="KW-0418">Kinase</keyword>
<evidence type="ECO:0000256" key="7">
    <source>
        <dbReference type="ARBA" id="ARBA00023209"/>
    </source>
</evidence>
<evidence type="ECO:0000259" key="10">
    <source>
        <dbReference type="PROSITE" id="PS50146"/>
    </source>
</evidence>
<name>A0A7G9FPN0_9FIRM</name>
<dbReference type="NCBIfam" id="TIGR00147">
    <property type="entry name" value="YegS/Rv2252/BmrU family lipid kinase"/>
    <property type="match status" value="1"/>
</dbReference>
<dbReference type="RefSeq" id="WP_118670806.1">
    <property type="nucleotide sequence ID" value="NZ_CP060632.1"/>
</dbReference>
<evidence type="ECO:0000256" key="4">
    <source>
        <dbReference type="ARBA" id="ARBA00022723"/>
    </source>
</evidence>
<keyword evidence="7" id="KW-0594">Phospholipid biosynthesis</keyword>
<evidence type="ECO:0000256" key="6">
    <source>
        <dbReference type="ARBA" id="ARBA00023098"/>
    </source>
</evidence>
<evidence type="ECO:0000256" key="1">
    <source>
        <dbReference type="ARBA" id="ARBA00001946"/>
    </source>
</evidence>
<keyword evidence="3" id="KW-0444">Lipid biosynthesis</keyword>
<keyword evidence="5" id="KW-0460">Magnesium</keyword>
<keyword evidence="4" id="KW-0479">Metal-binding</keyword>
<protein>
    <submittedName>
        <fullName evidence="11">YegS/Rv2252/BmrU family lipid kinase</fullName>
    </submittedName>
</protein>
<dbReference type="CDD" id="cd01653">
    <property type="entry name" value="GATase1"/>
    <property type="match status" value="1"/>
</dbReference>
<reference evidence="11 12" key="1">
    <citation type="submission" date="2020-08" db="EMBL/GenBank/DDBJ databases">
        <authorList>
            <person name="Liu C."/>
            <person name="Sun Q."/>
        </authorList>
    </citation>
    <scope>NUCLEOTIDE SEQUENCE [LARGE SCALE GENOMIC DNA]</scope>
    <source>
        <strain evidence="11 12">NSJ-4</strain>
    </source>
</reference>
<dbReference type="Proteomes" id="UP000515819">
    <property type="component" value="Chromosome"/>
</dbReference>
<dbReference type="AlphaFoldDB" id="A0A7G9FPN0"/>
<dbReference type="GO" id="GO:0004143">
    <property type="term" value="F:ATP-dependent diacylglycerol kinase activity"/>
    <property type="evidence" value="ECO:0007669"/>
    <property type="project" value="TreeGrafter"/>
</dbReference>
<dbReference type="InterPro" id="IPR005218">
    <property type="entry name" value="Diacylglycerol/lipid_kinase"/>
</dbReference>
<gene>
    <name evidence="11" type="ORF">H9Q76_04310</name>
</gene>
<dbReference type="Pfam" id="PF00781">
    <property type="entry name" value="DAGK_cat"/>
    <property type="match status" value="1"/>
</dbReference>
<dbReference type="Gene3D" id="2.60.200.40">
    <property type="match status" value="1"/>
</dbReference>
<feature type="region of interest" description="Disordered" evidence="9">
    <location>
        <begin position="304"/>
        <end position="329"/>
    </location>
</feature>
<keyword evidence="11" id="KW-0808">Transferase</keyword>
<dbReference type="GO" id="GO:0046872">
    <property type="term" value="F:metal ion binding"/>
    <property type="evidence" value="ECO:0007669"/>
    <property type="project" value="UniProtKB-KW"/>
</dbReference>
<organism evidence="11 12">
    <name type="scientific">Wujia chipingensis</name>
    <dbReference type="NCBI Taxonomy" id="2763670"/>
    <lineage>
        <taxon>Bacteria</taxon>
        <taxon>Bacillati</taxon>
        <taxon>Bacillota</taxon>
        <taxon>Clostridia</taxon>
        <taxon>Lachnospirales</taxon>
        <taxon>Lachnospiraceae</taxon>
        <taxon>Wujia</taxon>
    </lineage>
</organism>
<evidence type="ECO:0000313" key="11">
    <source>
        <dbReference type="EMBL" id="QNM00512.1"/>
    </source>
</evidence>
<dbReference type="PANTHER" id="PTHR12358">
    <property type="entry name" value="SPHINGOSINE KINASE"/>
    <property type="match status" value="1"/>
</dbReference>
<dbReference type="SUPFAM" id="SSF111331">
    <property type="entry name" value="NAD kinase/diacylglycerol kinase-like"/>
    <property type="match status" value="1"/>
</dbReference>
<dbReference type="PROSITE" id="PS50146">
    <property type="entry name" value="DAGK"/>
    <property type="match status" value="1"/>
</dbReference>
<accession>A0A7G9FPN0</accession>
<evidence type="ECO:0000313" key="12">
    <source>
        <dbReference type="Proteomes" id="UP000515819"/>
    </source>
</evidence>
<dbReference type="InterPro" id="IPR017438">
    <property type="entry name" value="ATP-NAD_kinase_N"/>
</dbReference>
<keyword evidence="6" id="KW-0443">Lipid metabolism</keyword>
<dbReference type="GO" id="GO:0005524">
    <property type="term" value="F:ATP binding"/>
    <property type="evidence" value="ECO:0007669"/>
    <property type="project" value="InterPro"/>
</dbReference>
<dbReference type="GO" id="GO:0008654">
    <property type="term" value="P:phospholipid biosynthetic process"/>
    <property type="evidence" value="ECO:0007669"/>
    <property type="project" value="UniProtKB-KW"/>
</dbReference>
<feature type="domain" description="DAGKc" evidence="10">
    <location>
        <begin position="1"/>
        <end position="131"/>
    </location>
</feature>
<sequence>MKRLLFIINPKAGRTAIRNDLFEIIMVFSQAGYEVVTYPTQGPEDAERKVRVDGEDYDLIVCAGGDGTLDNTVCGYSKMGHKKVPLGYIPVGTTNDFARSLRISRKPIEAANQIVNGKCTKVDIGQFADKSFIYIAAFGIFTDVSYNTNQSLKKAIGHSAYIIEGIKNIGNYKGFNLTAQFDEKVITGKYLYGMVTNTLSVGGFKLRGAKHVVLDDGKFDCLFIKMPSTPAEMQQIIRGLLQNEVEGNEMFFECKASRVVVDGEQEIAWTLDGEFGGSLKHVEILNQQQALDIMLPQINIEEMANQPSDDDDAMDEERDEETAYTEDDIDLEDLYSRYALHYPEESAQTEPDKKE</sequence>
<dbReference type="Gene3D" id="3.40.50.10330">
    <property type="entry name" value="Probable inorganic polyphosphate/atp-NAD kinase, domain 1"/>
    <property type="match status" value="1"/>
</dbReference>
<evidence type="ECO:0000256" key="8">
    <source>
        <dbReference type="ARBA" id="ARBA00023264"/>
    </source>
</evidence>
<dbReference type="PANTHER" id="PTHR12358:SF106">
    <property type="entry name" value="LIPID KINASE YEGS"/>
    <property type="match status" value="1"/>
</dbReference>
<feature type="compositionally biased region" description="Acidic residues" evidence="9">
    <location>
        <begin position="308"/>
        <end position="329"/>
    </location>
</feature>
<dbReference type="EMBL" id="CP060632">
    <property type="protein sequence ID" value="QNM00512.1"/>
    <property type="molecule type" value="Genomic_DNA"/>
</dbReference>
<evidence type="ECO:0000256" key="3">
    <source>
        <dbReference type="ARBA" id="ARBA00022516"/>
    </source>
</evidence>
<keyword evidence="12" id="KW-1185">Reference proteome</keyword>
<dbReference type="KEGG" id="wcp:H9Q76_04310"/>
<dbReference type="SMART" id="SM00046">
    <property type="entry name" value="DAGKc"/>
    <property type="match status" value="1"/>
</dbReference>
<keyword evidence="8" id="KW-1208">Phospholipid metabolism</keyword>
<comment type="cofactor">
    <cofactor evidence="1">
        <name>Mg(2+)</name>
        <dbReference type="ChEBI" id="CHEBI:18420"/>
    </cofactor>
</comment>
<evidence type="ECO:0000256" key="2">
    <source>
        <dbReference type="ARBA" id="ARBA00005983"/>
    </source>
</evidence>